<dbReference type="GO" id="GO:0005829">
    <property type="term" value="C:cytosol"/>
    <property type="evidence" value="ECO:0007669"/>
    <property type="project" value="TreeGrafter"/>
</dbReference>
<proteinExistence type="inferred from homology"/>
<dbReference type="Pfam" id="PF10300">
    <property type="entry name" value="Iml2-TPR_39"/>
    <property type="match status" value="1"/>
</dbReference>
<evidence type="ECO:0000256" key="2">
    <source>
        <dbReference type="SAM" id="MobiDB-lite"/>
    </source>
</evidence>
<dbReference type="Proteomes" id="UP000195602">
    <property type="component" value="Unassembled WGS sequence"/>
</dbReference>
<gene>
    <name evidence="3" type="ORF">A9F13_04g01100</name>
</gene>
<dbReference type="KEGG" id="clus:A9F13_04g01100"/>
<dbReference type="AlphaFoldDB" id="A0AA91T2Y7"/>
<reference evidence="3 4" key="1">
    <citation type="submission" date="2017-04" db="EMBL/GenBank/DDBJ databases">
        <title>Draft genome of the yeast Clavispora lusitaniae type strain CBS 6936.</title>
        <authorList>
            <person name="Durrens P."/>
            <person name="Klopp C."/>
            <person name="Biteau N."/>
            <person name="Fitton-Ouhabi V."/>
            <person name="Dementhon K."/>
            <person name="Accoceberry I."/>
            <person name="Sherman D.J."/>
            <person name="Noel T."/>
        </authorList>
    </citation>
    <scope>NUCLEOTIDE SEQUENCE [LARGE SCALE GENOMIC DNA]</scope>
    <source>
        <strain evidence="3 4">CBS 6936</strain>
    </source>
</reference>
<dbReference type="SUPFAM" id="SSF48452">
    <property type="entry name" value="TPR-like"/>
    <property type="match status" value="1"/>
</dbReference>
<evidence type="ECO:0000313" key="3">
    <source>
        <dbReference type="EMBL" id="OVF09631.1"/>
    </source>
</evidence>
<comment type="caution">
    <text evidence="3">The sequence shown here is derived from an EMBL/GenBank/DDBJ whole genome shotgun (WGS) entry which is preliminary data.</text>
</comment>
<dbReference type="GO" id="GO:0005741">
    <property type="term" value="C:mitochondrial outer membrane"/>
    <property type="evidence" value="ECO:0007669"/>
    <property type="project" value="TreeGrafter"/>
</dbReference>
<dbReference type="InterPro" id="IPR019412">
    <property type="entry name" value="IML2/TPR_39"/>
</dbReference>
<sequence length="860" mass="95846">MLRGIKKKASLLSGTPSRPADQASAYKKVLKQVHDFEVALEAMDLLLDDRSAEGTRLLKNAQKSHSERSKEPAAIFPLALGVMEFIEATLGFEAEVMQKAHSTLSAAEDASLAHSKLNQKMSLATSHIYPPGTEFQVTYAESTLLNALVMLLQENNSMMEQMKALLKLRRAYQILDATYKRIKDSEGLFNHNLAKFRKQAMSSSASVSSVDLPGYSLPENGLPEDRQLMENMERIYQMRKKRVEGTNLGPHSSQVNLFRESTASLASLGQMKTSSERGSTNGNGAYGSPYGSVSGNEAFLKDGTSTEANALSTTVSNESDDFEDATDTFEALQIECSEQEKNLEVPKLSGSDFSRPSADFAESFLSNASSTSLASKDHLHVSTIDEFIHSGVQLCFGILQVVLSLIPPTIGKVLSIVGFKGNRDIGLRMLWRTAITCRNIHGELALLCLLVFYDGPIQFIDVGFQLPGHEDENVRQVLDLSARSTVTDNELSTIIANPNLYTPQLLAKARLFFPHNALWLLQEGRMLAAQGKICQALQTMQSFTDNEETHIGMEQVEALLTFDRALFYAFVHDYDSAARDFLHMIEINSWSQAVYMFMAGACFLEKWRMIQKGELTFSSEGEKEKVLAEAAHKAEKYLKLAPTYVPGHGANAKKKGGIGGSSKQMPFDKFVLRKTSHIEERLKANPNLSYIECVGTSLIHELIYFWNAYNRMPEHDLQVSMRMLDFSAQSKFGESNDEAMIRHFLQSIILRQLGKVKEGQQTLDEKVISKYVVSDGTSAPFKFTKMTFSPYLYPTALYERAMFSWIETKDGDAKLAVKESLRWLKKAETVADVGDYELSNRTSMKIKAATERLESLKPLA</sequence>
<dbReference type="GO" id="GO:0005634">
    <property type="term" value="C:nucleus"/>
    <property type="evidence" value="ECO:0007669"/>
    <property type="project" value="TreeGrafter"/>
</dbReference>
<dbReference type="PANTHER" id="PTHR31859">
    <property type="entry name" value="TETRATRICOPEPTIDE REPEAT PROTEIN 39 FAMILY MEMBER"/>
    <property type="match status" value="1"/>
</dbReference>
<evidence type="ECO:0000313" key="4">
    <source>
        <dbReference type="Proteomes" id="UP000195602"/>
    </source>
</evidence>
<dbReference type="EMBL" id="LYUB02000004">
    <property type="protein sequence ID" value="OVF09631.1"/>
    <property type="molecule type" value="Genomic_DNA"/>
</dbReference>
<name>A0AA91T2Y7_CLALS</name>
<protein>
    <submittedName>
        <fullName evidence="3">Mitochondrial outer membrane protein</fullName>
    </submittedName>
</protein>
<dbReference type="InterPro" id="IPR011990">
    <property type="entry name" value="TPR-like_helical_dom_sf"/>
</dbReference>
<dbReference type="PANTHER" id="PTHR31859:SF1">
    <property type="entry name" value="TETRATRICOPEPTIDE REPEAT PROTEIN 39C"/>
    <property type="match status" value="1"/>
</dbReference>
<comment type="similarity">
    <text evidence="1">Belongs to the IML2 family.</text>
</comment>
<feature type="region of interest" description="Disordered" evidence="2">
    <location>
        <begin position="1"/>
        <end position="20"/>
    </location>
</feature>
<accession>A0AA91T2Y7</accession>
<organism evidence="3 4">
    <name type="scientific">Clavispora lusitaniae</name>
    <name type="common">Candida lusitaniae</name>
    <dbReference type="NCBI Taxonomy" id="36911"/>
    <lineage>
        <taxon>Eukaryota</taxon>
        <taxon>Fungi</taxon>
        <taxon>Dikarya</taxon>
        <taxon>Ascomycota</taxon>
        <taxon>Saccharomycotina</taxon>
        <taxon>Pichiomycetes</taxon>
        <taxon>Metschnikowiaceae</taxon>
        <taxon>Clavispora</taxon>
    </lineage>
</organism>
<evidence type="ECO:0000256" key="1">
    <source>
        <dbReference type="ARBA" id="ARBA00010925"/>
    </source>
</evidence>